<keyword evidence="6" id="KW-1185">Reference proteome</keyword>
<dbReference type="OrthoDB" id="86642at2"/>
<reference evidence="6" key="1">
    <citation type="submission" date="2015-07" db="EMBL/GenBank/DDBJ databases">
        <title>Draft genome sequence of the purine-degrading Gottschalkia purinilyticum DSM 1384 (formerly Clostridium purinilyticum).</title>
        <authorList>
            <person name="Poehlein A."/>
            <person name="Schiel-Bengelsdorf B."/>
            <person name="Bengelsdorf F.R."/>
            <person name="Daniel R."/>
            <person name="Duerre P."/>
        </authorList>
    </citation>
    <scope>NUCLEOTIDE SEQUENCE [LARGE SCALE GENOMIC DNA]</scope>
    <source>
        <strain evidence="6">DSM 1384</strain>
    </source>
</reference>
<dbReference type="GO" id="GO:0016788">
    <property type="term" value="F:hydrolase activity, acting on ester bonds"/>
    <property type="evidence" value="ECO:0007669"/>
    <property type="project" value="InterPro"/>
</dbReference>
<evidence type="ECO:0000256" key="1">
    <source>
        <dbReference type="ARBA" id="ARBA00005937"/>
    </source>
</evidence>
<dbReference type="InterPro" id="IPR010156">
    <property type="entry name" value="CRISPR-assoc_prot_Cas6"/>
</dbReference>
<proteinExistence type="inferred from homology"/>
<feature type="domain" description="CRISPR associated protein Cas6 C-terminal" evidence="4">
    <location>
        <begin position="104"/>
        <end position="221"/>
    </location>
</feature>
<dbReference type="EMBL" id="LGSS01000009">
    <property type="protein sequence ID" value="KNF08228.1"/>
    <property type="molecule type" value="Genomic_DNA"/>
</dbReference>
<name>A0A0L0W9J6_GOTPU</name>
<keyword evidence="3" id="KW-0051">Antiviral defense</keyword>
<gene>
    <name evidence="5" type="ORF">CLPU_9c01240</name>
</gene>
<dbReference type="Pfam" id="PF01881">
    <property type="entry name" value="Cas_Cas6_C"/>
    <property type="match status" value="1"/>
</dbReference>
<sequence>MCFYQLTNTIFLKKDVHYIKVGEVIGQSISRLMLEDDYLKKLHKERCYKFCYDIFYPIEKGDKVYKAGKVYIFNIRSFNKEFISKIKTLLRRLDDEYIKVLSIEEKEIKRRHITKIYTRTPVITTVEGKPWIAGEDDLLLLQDRLQKNLEKKYNQIFNEEIKINHSFIQRINILNKKPIASLYKNIKLLGNKLEIYVNEDEDSQKLAHIAAGIGLGEKSSAIGGGFCHIHYLK</sequence>
<dbReference type="Proteomes" id="UP000037267">
    <property type="component" value="Unassembled WGS sequence"/>
</dbReference>
<organism evidence="5 6">
    <name type="scientific">Gottschalkia purinilytica</name>
    <name type="common">Clostridium purinilyticum</name>
    <dbReference type="NCBI Taxonomy" id="1503"/>
    <lineage>
        <taxon>Bacteria</taxon>
        <taxon>Bacillati</taxon>
        <taxon>Bacillota</taxon>
        <taxon>Tissierellia</taxon>
        <taxon>Tissierellales</taxon>
        <taxon>Gottschalkiaceae</taxon>
        <taxon>Gottschalkia</taxon>
    </lineage>
</organism>
<dbReference type="AlphaFoldDB" id="A0A0L0W9J6"/>
<keyword evidence="2" id="KW-0694">RNA-binding</keyword>
<dbReference type="InterPro" id="IPR049435">
    <property type="entry name" value="Cas_Cas6_C"/>
</dbReference>
<dbReference type="PANTHER" id="PTHR36984">
    <property type="entry name" value="CRISPR-ASSOCIATED ENDORIBONUCLEASE CAS6 1"/>
    <property type="match status" value="1"/>
</dbReference>
<dbReference type="GO" id="GO:0051607">
    <property type="term" value="P:defense response to virus"/>
    <property type="evidence" value="ECO:0007669"/>
    <property type="project" value="UniProtKB-KW"/>
</dbReference>
<dbReference type="GO" id="GO:0003723">
    <property type="term" value="F:RNA binding"/>
    <property type="evidence" value="ECO:0007669"/>
    <property type="project" value="UniProtKB-KW"/>
</dbReference>
<accession>A0A0L0W9J6</accession>
<dbReference type="STRING" id="1503.CLPU_9c01240"/>
<dbReference type="Gene3D" id="3.30.70.1900">
    <property type="match status" value="1"/>
</dbReference>
<evidence type="ECO:0000313" key="6">
    <source>
        <dbReference type="Proteomes" id="UP000037267"/>
    </source>
</evidence>
<comment type="caution">
    <text evidence="5">The sequence shown here is derived from an EMBL/GenBank/DDBJ whole genome shotgun (WGS) entry which is preliminary data.</text>
</comment>
<protein>
    <recommendedName>
        <fullName evidence="4">CRISPR associated protein Cas6 C-terminal domain-containing protein</fullName>
    </recommendedName>
</protein>
<dbReference type="RefSeq" id="WP_050355590.1">
    <property type="nucleotide sequence ID" value="NZ_LGSS01000009.1"/>
</dbReference>
<evidence type="ECO:0000313" key="5">
    <source>
        <dbReference type="EMBL" id="KNF08228.1"/>
    </source>
</evidence>
<evidence type="ECO:0000256" key="2">
    <source>
        <dbReference type="ARBA" id="ARBA00022884"/>
    </source>
</evidence>
<evidence type="ECO:0000256" key="3">
    <source>
        <dbReference type="ARBA" id="ARBA00023118"/>
    </source>
</evidence>
<dbReference type="PANTHER" id="PTHR36984:SF1">
    <property type="entry name" value="CRISPR-ASSOCIATED ENDORIBONUCLEASE CAS6 1"/>
    <property type="match status" value="1"/>
</dbReference>
<comment type="similarity">
    <text evidence="1">Belongs to the CRISPR-associated protein Cas6/Cse3/CasE family.</text>
</comment>
<evidence type="ECO:0000259" key="4">
    <source>
        <dbReference type="Pfam" id="PF01881"/>
    </source>
</evidence>